<dbReference type="EMBL" id="JACSQW010000012">
    <property type="protein sequence ID" value="MBD7895168.1"/>
    <property type="molecule type" value="Genomic_DNA"/>
</dbReference>
<evidence type="ECO:0000313" key="2">
    <source>
        <dbReference type="Proteomes" id="UP000616837"/>
    </source>
</evidence>
<keyword evidence="2" id="KW-1185">Reference proteome</keyword>
<protein>
    <recommendedName>
        <fullName evidence="3">ArpU family transcriptional regulator</fullName>
    </recommendedName>
</protein>
<evidence type="ECO:0008006" key="3">
    <source>
        <dbReference type="Google" id="ProtNLM"/>
    </source>
</evidence>
<name>A0ABR8PDA3_9LACO</name>
<evidence type="ECO:0000313" key="1">
    <source>
        <dbReference type="EMBL" id="MBD7895168.1"/>
    </source>
</evidence>
<sequence>MRKDIKKIRQVLKDYAQLKKDLALINARNTLISSPSFEGVSSHSNTNHTEIKFVNHADLNWRLHHVEEAINNIEDSKYRFIINKYIINKKYNRQELCDRYNIGLRSFNSMKNRALVEFAKNYGMDQLLDEMKKPQVYD</sequence>
<organism evidence="1 2">
    <name type="scientific">Limosilactobacillus avistercoris</name>
    <dbReference type="NCBI Taxonomy" id="2762243"/>
    <lineage>
        <taxon>Bacteria</taxon>
        <taxon>Bacillati</taxon>
        <taxon>Bacillota</taxon>
        <taxon>Bacilli</taxon>
        <taxon>Lactobacillales</taxon>
        <taxon>Lactobacillaceae</taxon>
        <taxon>Limosilactobacillus</taxon>
    </lineage>
</organism>
<gene>
    <name evidence="1" type="ORF">H9564_05530</name>
</gene>
<dbReference type="RefSeq" id="WP_191684505.1">
    <property type="nucleotide sequence ID" value="NZ_JACSQW010000012.1"/>
</dbReference>
<comment type="caution">
    <text evidence="1">The sequence shown here is derived from an EMBL/GenBank/DDBJ whole genome shotgun (WGS) entry which is preliminary data.</text>
</comment>
<accession>A0ABR8PDA3</accession>
<proteinExistence type="predicted"/>
<reference evidence="1 2" key="1">
    <citation type="submission" date="2020-08" db="EMBL/GenBank/DDBJ databases">
        <title>A Genomic Blueprint of the Chicken Gut Microbiome.</title>
        <authorList>
            <person name="Gilroy R."/>
            <person name="Ravi A."/>
            <person name="Getino M."/>
            <person name="Pursley I."/>
            <person name="Horton D.L."/>
            <person name="Alikhan N.-F."/>
            <person name="Baker D."/>
            <person name="Gharbi K."/>
            <person name="Hall N."/>
            <person name="Watson M."/>
            <person name="Adriaenssens E.M."/>
            <person name="Foster-Nyarko E."/>
            <person name="Jarju S."/>
            <person name="Secka A."/>
            <person name="Antonio M."/>
            <person name="Oren A."/>
            <person name="Chaudhuri R."/>
            <person name="La Ragione R.M."/>
            <person name="Hildebrand F."/>
            <person name="Pallen M.J."/>
        </authorList>
    </citation>
    <scope>NUCLEOTIDE SEQUENCE [LARGE SCALE GENOMIC DNA]</scope>
    <source>
        <strain evidence="1 2">Sa3CUN2</strain>
    </source>
</reference>
<dbReference type="Proteomes" id="UP000616837">
    <property type="component" value="Unassembled WGS sequence"/>
</dbReference>